<dbReference type="Pfam" id="PF03747">
    <property type="entry name" value="ADP_ribosyl_GH"/>
    <property type="match status" value="1"/>
</dbReference>
<dbReference type="GeneID" id="106054482"/>
<name>A0A9W2ZXS6_BIOGL</name>
<dbReference type="OMA" id="GDQAYVM"/>
<dbReference type="PANTHER" id="PTHR16222:SF17">
    <property type="entry name" value="SELENOPROTEIN J"/>
    <property type="match status" value="1"/>
</dbReference>
<organism evidence="1 2">
    <name type="scientific">Biomphalaria glabrata</name>
    <name type="common">Bloodfluke planorb</name>
    <name type="synonym">Freshwater snail</name>
    <dbReference type="NCBI Taxonomy" id="6526"/>
    <lineage>
        <taxon>Eukaryota</taxon>
        <taxon>Metazoa</taxon>
        <taxon>Spiralia</taxon>
        <taxon>Lophotrochozoa</taxon>
        <taxon>Mollusca</taxon>
        <taxon>Gastropoda</taxon>
        <taxon>Heterobranchia</taxon>
        <taxon>Euthyneura</taxon>
        <taxon>Panpulmonata</taxon>
        <taxon>Hygrophila</taxon>
        <taxon>Lymnaeoidea</taxon>
        <taxon>Planorbidae</taxon>
        <taxon>Biomphalaria</taxon>
    </lineage>
</organism>
<accession>A0A9W2ZXS6</accession>
<evidence type="ECO:0000313" key="1">
    <source>
        <dbReference type="Proteomes" id="UP001165740"/>
    </source>
</evidence>
<dbReference type="RefSeq" id="XP_055879748.1">
    <property type="nucleotide sequence ID" value="XM_056023773.1"/>
</dbReference>
<dbReference type="Proteomes" id="UP001165740">
    <property type="component" value="Chromosome 3"/>
</dbReference>
<dbReference type="InterPro" id="IPR050792">
    <property type="entry name" value="ADP-ribosylglycohydrolase"/>
</dbReference>
<dbReference type="Gene3D" id="1.10.4080.10">
    <property type="entry name" value="ADP-ribosylation/Crystallin J1"/>
    <property type="match status" value="1"/>
</dbReference>
<dbReference type="PANTHER" id="PTHR16222">
    <property type="entry name" value="ADP-RIBOSYLGLYCOHYDROLASE"/>
    <property type="match status" value="1"/>
</dbReference>
<keyword evidence="1" id="KW-1185">Reference proteome</keyword>
<dbReference type="SUPFAM" id="SSF101478">
    <property type="entry name" value="ADP-ribosylglycohydrolase"/>
    <property type="match status" value="1"/>
</dbReference>
<gene>
    <name evidence="2" type="primary">LOC106054482</name>
</gene>
<protein>
    <submittedName>
        <fullName evidence="2">Crystallin J1A-like</fullName>
    </submittedName>
</protein>
<dbReference type="InterPro" id="IPR036705">
    <property type="entry name" value="Ribosyl_crysJ1_sf"/>
</dbReference>
<dbReference type="InterPro" id="IPR005502">
    <property type="entry name" value="Ribosyl_crysJ1"/>
</dbReference>
<reference evidence="2" key="1">
    <citation type="submission" date="2025-08" db="UniProtKB">
        <authorList>
            <consortium name="RefSeq"/>
        </authorList>
    </citation>
    <scope>IDENTIFICATION</scope>
</reference>
<proteinExistence type="predicted"/>
<evidence type="ECO:0000313" key="2">
    <source>
        <dbReference type="RefSeq" id="XP_055879748.1"/>
    </source>
</evidence>
<dbReference type="AlphaFoldDB" id="A0A9W2ZXS6"/>
<sequence length="253" mass="28365">MADLEQRKIAAIVGACVADAAAQPLHWVYNDDVMQSVTQDREDVEFWVPSANPYYKIEGGRNTCYGDQAYVMLKSLVDSGSFNLENLTKANYDFFGPESEYEKPESDIQESYPVNRPWRHGCLRDFIKNIHDKVTPPGSPEDDQIDCAVRIIPLVAMYAGHPQMLEVVEKGLRVLQESDLAATIGLAAARILEQYILLGDPGDVLTTVSNKLSDAHREYPQELDKAVAGQIHQVERVRNEPHAVAVNKYFKKS</sequence>
<dbReference type="OrthoDB" id="524326at2759"/>